<reference evidence="6 7" key="1">
    <citation type="journal article" date="2021" name="Microb. Ecol.">
        <title>A Generalist Lifestyle Allows Rare Gardnerella spp. to Persist at Low Levels in the Vaginal Microbiome.</title>
        <authorList>
            <person name="Khan S."/>
            <person name="Vancuren S.J."/>
            <person name="Hill J.E."/>
        </authorList>
    </citation>
    <scope>NUCLEOTIDE SEQUENCE [LARGE SCALE GENOMIC DNA]</scope>
    <source>
        <strain evidence="6 7">GH020</strain>
    </source>
</reference>
<dbReference type="Proteomes" id="UP000257886">
    <property type="component" value="Unassembled WGS sequence"/>
</dbReference>
<dbReference type="PROSITE" id="PS50893">
    <property type="entry name" value="ABC_TRANSPORTER_2"/>
    <property type="match status" value="1"/>
</dbReference>
<comment type="similarity">
    <text evidence="1">Belongs to the ABC transporter superfamily.</text>
</comment>
<dbReference type="EMBL" id="NNRR02000001">
    <property type="protein sequence ID" value="MDZ7544588.1"/>
    <property type="molecule type" value="Genomic_DNA"/>
</dbReference>
<evidence type="ECO:0000256" key="4">
    <source>
        <dbReference type="ARBA" id="ARBA00022840"/>
    </source>
</evidence>
<dbReference type="PANTHER" id="PTHR43335">
    <property type="entry name" value="ABC TRANSPORTER, ATP-BINDING PROTEIN"/>
    <property type="match status" value="1"/>
</dbReference>
<gene>
    <name evidence="6" type="ORF">CG393_002685</name>
</gene>
<evidence type="ECO:0000256" key="2">
    <source>
        <dbReference type="ARBA" id="ARBA00022448"/>
    </source>
</evidence>
<dbReference type="SUPFAM" id="SSF52540">
    <property type="entry name" value="P-loop containing nucleoside triphosphate hydrolases"/>
    <property type="match status" value="1"/>
</dbReference>
<dbReference type="Pfam" id="PF00005">
    <property type="entry name" value="ABC_tran"/>
    <property type="match status" value="1"/>
</dbReference>
<keyword evidence="2" id="KW-0813">Transport</keyword>
<organism evidence="6 7">
    <name type="scientific">Gardnerella piotii</name>
    <dbReference type="NCBI Taxonomy" id="2792977"/>
    <lineage>
        <taxon>Bacteria</taxon>
        <taxon>Bacillati</taxon>
        <taxon>Actinomycetota</taxon>
        <taxon>Actinomycetes</taxon>
        <taxon>Bifidobacteriales</taxon>
        <taxon>Bifidobacteriaceae</taxon>
        <taxon>Gardnerella</taxon>
    </lineage>
</organism>
<dbReference type="InterPro" id="IPR027417">
    <property type="entry name" value="P-loop_NTPase"/>
</dbReference>
<keyword evidence="3" id="KW-0547">Nucleotide-binding</keyword>
<protein>
    <submittedName>
        <fullName evidence="6">ABC transporter ATP-binding protein</fullName>
    </submittedName>
</protein>
<dbReference type="RefSeq" id="WP_116438329.1">
    <property type="nucleotide sequence ID" value="NZ_JBLLQD010000016.1"/>
</dbReference>
<proteinExistence type="inferred from homology"/>
<dbReference type="PROSITE" id="PS00211">
    <property type="entry name" value="ABC_TRANSPORTER_1"/>
    <property type="match status" value="1"/>
</dbReference>
<dbReference type="PANTHER" id="PTHR43335:SF8">
    <property type="entry name" value="ABC TRANSPORTER, ATP-BINDING PROTEIN"/>
    <property type="match status" value="1"/>
</dbReference>
<dbReference type="Gene3D" id="3.40.50.300">
    <property type="entry name" value="P-loop containing nucleotide triphosphate hydrolases"/>
    <property type="match status" value="1"/>
</dbReference>
<keyword evidence="7" id="KW-1185">Reference proteome</keyword>
<comment type="caution">
    <text evidence="6">The sequence shown here is derived from an EMBL/GenBank/DDBJ whole genome shotgun (WGS) entry which is preliminary data.</text>
</comment>
<accession>A0ABU5MQ92</accession>
<evidence type="ECO:0000313" key="7">
    <source>
        <dbReference type="Proteomes" id="UP000257886"/>
    </source>
</evidence>
<name>A0ABU5MQ92_9BIFI</name>
<evidence type="ECO:0000256" key="3">
    <source>
        <dbReference type="ARBA" id="ARBA00022741"/>
    </source>
</evidence>
<dbReference type="SMART" id="SM00382">
    <property type="entry name" value="AAA"/>
    <property type="match status" value="1"/>
</dbReference>
<dbReference type="InterPro" id="IPR017871">
    <property type="entry name" value="ABC_transporter-like_CS"/>
</dbReference>
<dbReference type="GO" id="GO:0005524">
    <property type="term" value="F:ATP binding"/>
    <property type="evidence" value="ECO:0007669"/>
    <property type="project" value="UniProtKB-KW"/>
</dbReference>
<dbReference type="CDD" id="cd03268">
    <property type="entry name" value="ABC_BcrA_bacitracin_resist"/>
    <property type="match status" value="1"/>
</dbReference>
<dbReference type="InterPro" id="IPR003593">
    <property type="entry name" value="AAA+_ATPase"/>
</dbReference>
<sequence>MNNIVTTEHLTKKYKSFIAVNDVSLHIRKGSIYGFLGPNGAGKSTTMKMLLGLTAPTKGVFTIDGKQFPADRIPILKEIGSFIESPSFYANLTGRENLDIIRRILELPKSAVDDALELVGLSEFADRLAKKYSLGMKQRLGLAGALLGRPPILILDEPTNGLDPSGIHEIRNLIKSLPDLYDCTILISSHMLSEIELIADDIGILNHGHLLFEGSLDELRQHALQSGFASDNLEDMFLSMIDEDNKIRKQSSRL</sequence>
<feature type="domain" description="ABC transporter" evidence="5">
    <location>
        <begin position="5"/>
        <end position="232"/>
    </location>
</feature>
<evidence type="ECO:0000313" key="6">
    <source>
        <dbReference type="EMBL" id="MDZ7544588.1"/>
    </source>
</evidence>
<keyword evidence="4 6" id="KW-0067">ATP-binding</keyword>
<evidence type="ECO:0000259" key="5">
    <source>
        <dbReference type="PROSITE" id="PS50893"/>
    </source>
</evidence>
<dbReference type="InterPro" id="IPR003439">
    <property type="entry name" value="ABC_transporter-like_ATP-bd"/>
</dbReference>
<evidence type="ECO:0000256" key="1">
    <source>
        <dbReference type="ARBA" id="ARBA00005417"/>
    </source>
</evidence>